<dbReference type="KEGG" id="pkb:B4V02_20285"/>
<organism evidence="5 6">
    <name type="scientific">Paenibacillus kribbensis</name>
    <dbReference type="NCBI Taxonomy" id="172713"/>
    <lineage>
        <taxon>Bacteria</taxon>
        <taxon>Bacillati</taxon>
        <taxon>Bacillota</taxon>
        <taxon>Bacilli</taxon>
        <taxon>Bacillales</taxon>
        <taxon>Paenibacillaceae</taxon>
        <taxon>Paenibacillus</taxon>
    </lineage>
</organism>
<evidence type="ECO:0000256" key="2">
    <source>
        <dbReference type="ARBA" id="ARBA00023125"/>
    </source>
</evidence>
<dbReference type="GeneID" id="71024072"/>
<dbReference type="SMART" id="SM00347">
    <property type="entry name" value="HTH_MARR"/>
    <property type="match status" value="1"/>
</dbReference>
<keyword evidence="2" id="KW-0238">DNA-binding</keyword>
<name>A0A222WQP3_9BACL</name>
<protein>
    <submittedName>
        <fullName evidence="5">MarR family transcriptional regulator</fullName>
    </submittedName>
</protein>
<dbReference type="InterPro" id="IPR039422">
    <property type="entry name" value="MarR/SlyA-like"/>
</dbReference>
<dbReference type="InterPro" id="IPR000835">
    <property type="entry name" value="HTH_MarR-typ"/>
</dbReference>
<dbReference type="PANTHER" id="PTHR33164:SF43">
    <property type="entry name" value="HTH-TYPE TRANSCRIPTIONAL REPRESSOR YETL"/>
    <property type="match status" value="1"/>
</dbReference>
<accession>A0A222WQP3</accession>
<evidence type="ECO:0000256" key="1">
    <source>
        <dbReference type="ARBA" id="ARBA00023015"/>
    </source>
</evidence>
<sequence>MSESEFLINDWVNFSKYHDRINNALNHILQERYQFSLKEFYLLMFLYQSEDKKLRLSTASNMIGLSQSALSRLIIRLENHAFQPVERVVYEEDKRGFYVVLTTRGEKFTTNIITEVSSVLEASMSEKDKTNIRLFTS</sequence>
<dbReference type="GO" id="GO:0006950">
    <property type="term" value="P:response to stress"/>
    <property type="evidence" value="ECO:0007669"/>
    <property type="project" value="TreeGrafter"/>
</dbReference>
<dbReference type="PROSITE" id="PS50995">
    <property type="entry name" value="HTH_MARR_2"/>
    <property type="match status" value="1"/>
</dbReference>
<dbReference type="GO" id="GO:0003700">
    <property type="term" value="F:DNA-binding transcription factor activity"/>
    <property type="evidence" value="ECO:0007669"/>
    <property type="project" value="InterPro"/>
</dbReference>
<dbReference type="Pfam" id="PF22381">
    <property type="entry name" value="Staph_reg_Sar_Rot"/>
    <property type="match status" value="1"/>
</dbReference>
<keyword evidence="1" id="KW-0805">Transcription regulation</keyword>
<proteinExistence type="predicted"/>
<dbReference type="OrthoDB" id="5195026at2"/>
<dbReference type="AlphaFoldDB" id="A0A222WQP3"/>
<dbReference type="InterPro" id="IPR036390">
    <property type="entry name" value="WH_DNA-bd_sf"/>
</dbReference>
<evidence type="ECO:0000259" key="4">
    <source>
        <dbReference type="PROSITE" id="PS50995"/>
    </source>
</evidence>
<dbReference type="GO" id="GO:0003677">
    <property type="term" value="F:DNA binding"/>
    <property type="evidence" value="ECO:0007669"/>
    <property type="project" value="UniProtKB-KW"/>
</dbReference>
<evidence type="ECO:0000313" key="6">
    <source>
        <dbReference type="Proteomes" id="UP000214666"/>
    </source>
</evidence>
<dbReference type="InterPro" id="IPR055166">
    <property type="entry name" value="Transc_reg_Sar_Rot_HTH"/>
</dbReference>
<evidence type="ECO:0000256" key="3">
    <source>
        <dbReference type="ARBA" id="ARBA00023163"/>
    </source>
</evidence>
<keyword evidence="3" id="KW-0804">Transcription</keyword>
<dbReference type="Proteomes" id="UP000214666">
    <property type="component" value="Chromosome"/>
</dbReference>
<keyword evidence="6" id="KW-1185">Reference proteome</keyword>
<dbReference type="EMBL" id="CP020028">
    <property type="protein sequence ID" value="ASR48869.1"/>
    <property type="molecule type" value="Genomic_DNA"/>
</dbReference>
<evidence type="ECO:0000313" key="5">
    <source>
        <dbReference type="EMBL" id="ASR48869.1"/>
    </source>
</evidence>
<dbReference type="RefSeq" id="WP_010346642.1">
    <property type="nucleotide sequence ID" value="NZ_CP020028.1"/>
</dbReference>
<feature type="domain" description="HTH marR-type" evidence="4">
    <location>
        <begin position="1"/>
        <end position="137"/>
    </location>
</feature>
<dbReference type="Gene3D" id="1.10.10.10">
    <property type="entry name" value="Winged helix-like DNA-binding domain superfamily/Winged helix DNA-binding domain"/>
    <property type="match status" value="1"/>
</dbReference>
<dbReference type="InterPro" id="IPR036388">
    <property type="entry name" value="WH-like_DNA-bd_sf"/>
</dbReference>
<dbReference type="PANTHER" id="PTHR33164">
    <property type="entry name" value="TRANSCRIPTIONAL REGULATOR, MARR FAMILY"/>
    <property type="match status" value="1"/>
</dbReference>
<reference evidence="5 6" key="1">
    <citation type="submission" date="2017-03" db="EMBL/GenBank/DDBJ databases">
        <title>Complete genome sequence of Paenibacillus Kribbensis producing bioflocculants.</title>
        <authorList>
            <person name="Lee H.-G."/>
            <person name="Oh H.-M."/>
        </authorList>
    </citation>
    <scope>NUCLEOTIDE SEQUENCE [LARGE SCALE GENOMIC DNA]</scope>
    <source>
        <strain evidence="5 6">AM49</strain>
    </source>
</reference>
<gene>
    <name evidence="5" type="ORF">B4V02_20285</name>
</gene>
<dbReference type="SUPFAM" id="SSF46785">
    <property type="entry name" value="Winged helix' DNA-binding domain"/>
    <property type="match status" value="1"/>
</dbReference>